<dbReference type="InterPro" id="IPR003593">
    <property type="entry name" value="AAA+_ATPase"/>
</dbReference>
<dbReference type="CDD" id="cd00009">
    <property type="entry name" value="AAA"/>
    <property type="match status" value="1"/>
</dbReference>
<keyword evidence="6" id="KW-0238">DNA-binding</keyword>
<evidence type="ECO:0000256" key="2">
    <source>
        <dbReference type="ARBA" id="ARBA00011480"/>
    </source>
</evidence>
<dbReference type="CDD" id="cd18140">
    <property type="entry name" value="HLD_clamp_RFC"/>
    <property type="match status" value="1"/>
</dbReference>
<dbReference type="GO" id="GO:0005524">
    <property type="term" value="F:ATP binding"/>
    <property type="evidence" value="ECO:0007669"/>
    <property type="project" value="UniProtKB-KW"/>
</dbReference>
<accession>A0A2P5WS98</accession>
<feature type="compositionally biased region" description="Acidic residues" evidence="10">
    <location>
        <begin position="74"/>
        <end position="85"/>
    </location>
</feature>
<dbReference type="Pfam" id="PF00004">
    <property type="entry name" value="AAA"/>
    <property type="match status" value="1"/>
</dbReference>
<evidence type="ECO:0000256" key="6">
    <source>
        <dbReference type="ARBA" id="ARBA00023125"/>
    </source>
</evidence>
<sequence>MDMDIPLPEELELLEANSHFYEEPYIDSPPSDSSPPQSPPLKNLETDGSKRPRNSDAIESPPEKNKRTKRIDIGEEEEEEEEEEDWLRYAPPEETNVEVAVEKDEEVYLSRFMSAINGDCMPVTAPSGGERVYAKISGAQRDEGLEKLNLKEPSKGLLPEPINVLLQRVEQQAFAKALEASSEHQNDITIPETTMVHEQLWVEKYAPSSFTELLSDEQTNREVLLWLKQWDSCVFGSEIRSTSDEVLSALRRHSSTQHKKSFDMDFSRKNRGHRWINGNNNHIDNVDHGTNNLKGMQDFWNKNSRLTGPPEQKILLLCGSPGLGKTTLAHVAANHCGYRVVEVNASDDRSASTIEAKILDVVQMNSVMADARPKCLVIDEIDGALGDGKGAVEVILKMVSAEKKHDFGKENNAKKKGSKIASLTRPVICICNDLYAPALRPLRQIAKLKYICNREGMKTSSIALTALAEFTECDIRSCLNTLQFLQKKNETLNVVRLLCHLMVLNAFIKKSSTVAGRVLANLTNFRKKLKMDISSQVVGRKDVSKSAFDIWREIFHKRTKRDRKSNTSSGSSYGEFDFLHALISNRGDYDVILDGIHENILQLQFHDPVMHKTVKCLNSLGISDVMQQYVMRTQQMSLQVYQPSVAITLHRIVAQVQKPTLEWPKSFQRYRTMLMEKTDILRAWHQKIPPYISRHLSTKSCIEDLISPLLHILSPPNFRPVN</sequence>
<dbReference type="GO" id="GO:0003677">
    <property type="term" value="F:DNA binding"/>
    <property type="evidence" value="ECO:0007669"/>
    <property type="project" value="UniProtKB-KW"/>
</dbReference>
<dbReference type="SMART" id="SM00382">
    <property type="entry name" value="AAA"/>
    <property type="match status" value="1"/>
</dbReference>
<feature type="compositionally biased region" description="Acidic residues" evidence="10">
    <location>
        <begin position="1"/>
        <end position="13"/>
    </location>
</feature>
<protein>
    <recommendedName>
        <fullName evidence="11">AAA+ ATPase domain-containing protein</fullName>
    </recommendedName>
</protein>
<comment type="similarity">
    <text evidence="9">Belongs to the activator 1 small subunits family. CTF18 subfamily.</text>
</comment>
<evidence type="ECO:0000256" key="9">
    <source>
        <dbReference type="ARBA" id="ARBA00043975"/>
    </source>
</evidence>
<dbReference type="PANTHER" id="PTHR46765:SF1">
    <property type="entry name" value="P-LOOP CONTAINING NUCLEOSIDE TRIPHOSPHATE HYDROLASES SUPERFAMILY PROTEIN"/>
    <property type="match status" value="1"/>
</dbReference>
<dbReference type="InterPro" id="IPR027417">
    <property type="entry name" value="P-loop_NTPase"/>
</dbReference>
<dbReference type="InterPro" id="IPR053016">
    <property type="entry name" value="CTF18-RFC_complex"/>
</dbReference>
<proteinExistence type="inferred from homology"/>
<dbReference type="SUPFAM" id="SSF52540">
    <property type="entry name" value="P-loop containing nucleoside triphosphate hydrolases"/>
    <property type="match status" value="1"/>
</dbReference>
<name>A0A2P5WS98_GOSBA</name>
<evidence type="ECO:0000259" key="11">
    <source>
        <dbReference type="SMART" id="SM00382"/>
    </source>
</evidence>
<dbReference type="GO" id="GO:0005634">
    <property type="term" value="C:nucleus"/>
    <property type="evidence" value="ECO:0007669"/>
    <property type="project" value="UniProtKB-SubCell"/>
</dbReference>
<dbReference type="InterPro" id="IPR003959">
    <property type="entry name" value="ATPase_AAA_core"/>
</dbReference>
<evidence type="ECO:0000256" key="10">
    <source>
        <dbReference type="SAM" id="MobiDB-lite"/>
    </source>
</evidence>
<feature type="domain" description="AAA+ ATPase" evidence="11">
    <location>
        <begin position="311"/>
        <end position="452"/>
    </location>
</feature>
<evidence type="ECO:0000256" key="8">
    <source>
        <dbReference type="ARBA" id="ARBA00023306"/>
    </source>
</evidence>
<keyword evidence="7" id="KW-0539">Nucleus</keyword>
<dbReference type="GO" id="GO:0016887">
    <property type="term" value="F:ATP hydrolysis activity"/>
    <property type="evidence" value="ECO:0007669"/>
    <property type="project" value="InterPro"/>
</dbReference>
<dbReference type="Proteomes" id="UP000239757">
    <property type="component" value="Unassembled WGS sequence"/>
</dbReference>
<dbReference type="Gene3D" id="3.40.50.300">
    <property type="entry name" value="P-loop containing nucleotide triphosphate hydrolases"/>
    <property type="match status" value="1"/>
</dbReference>
<dbReference type="InterPro" id="IPR047854">
    <property type="entry name" value="RFC_lid"/>
</dbReference>
<evidence type="ECO:0000256" key="4">
    <source>
        <dbReference type="ARBA" id="ARBA00022741"/>
    </source>
</evidence>
<dbReference type="GO" id="GO:0006260">
    <property type="term" value="P:DNA replication"/>
    <property type="evidence" value="ECO:0007669"/>
    <property type="project" value="UniProtKB-KW"/>
</dbReference>
<feature type="compositionally biased region" description="Basic and acidic residues" evidence="10">
    <location>
        <begin position="44"/>
        <end position="73"/>
    </location>
</feature>
<evidence type="ECO:0000313" key="12">
    <source>
        <dbReference type="EMBL" id="PPR93970.1"/>
    </source>
</evidence>
<dbReference type="AlphaFoldDB" id="A0A2P5WS98"/>
<evidence type="ECO:0000256" key="1">
    <source>
        <dbReference type="ARBA" id="ARBA00004123"/>
    </source>
</evidence>
<evidence type="ECO:0000256" key="3">
    <source>
        <dbReference type="ARBA" id="ARBA00022705"/>
    </source>
</evidence>
<organism evidence="12 13">
    <name type="scientific">Gossypium barbadense</name>
    <name type="common">Sea Island cotton</name>
    <name type="synonym">Hibiscus barbadensis</name>
    <dbReference type="NCBI Taxonomy" id="3634"/>
    <lineage>
        <taxon>Eukaryota</taxon>
        <taxon>Viridiplantae</taxon>
        <taxon>Streptophyta</taxon>
        <taxon>Embryophyta</taxon>
        <taxon>Tracheophyta</taxon>
        <taxon>Spermatophyta</taxon>
        <taxon>Magnoliopsida</taxon>
        <taxon>eudicotyledons</taxon>
        <taxon>Gunneridae</taxon>
        <taxon>Pentapetalae</taxon>
        <taxon>rosids</taxon>
        <taxon>malvids</taxon>
        <taxon>Malvales</taxon>
        <taxon>Malvaceae</taxon>
        <taxon>Malvoideae</taxon>
        <taxon>Gossypium</taxon>
    </lineage>
</organism>
<evidence type="ECO:0000256" key="5">
    <source>
        <dbReference type="ARBA" id="ARBA00022840"/>
    </source>
</evidence>
<dbReference type="EMBL" id="KZ666657">
    <property type="protein sequence ID" value="PPR93970.1"/>
    <property type="molecule type" value="Genomic_DNA"/>
</dbReference>
<comment type="subunit">
    <text evidence="2">Heterotetramer of subunits RFC2, RFC3, RFC4 and RFC5 that can form a complex with RFC1.</text>
</comment>
<dbReference type="Gene3D" id="1.10.8.60">
    <property type="match status" value="1"/>
</dbReference>
<keyword evidence="8" id="KW-0131">Cell cycle</keyword>
<evidence type="ECO:0000256" key="7">
    <source>
        <dbReference type="ARBA" id="ARBA00023242"/>
    </source>
</evidence>
<gene>
    <name evidence="12" type="ORF">GOBAR_AA26696</name>
</gene>
<keyword evidence="4" id="KW-0547">Nucleotide-binding</keyword>
<dbReference type="PANTHER" id="PTHR46765">
    <property type="entry name" value="P-LOOP CONTAINING NUCLEOSIDE TRIPHOSPHATE HYDROLASES SUPERFAMILY PROTEIN"/>
    <property type="match status" value="1"/>
</dbReference>
<feature type="region of interest" description="Disordered" evidence="10">
    <location>
        <begin position="1"/>
        <end position="93"/>
    </location>
</feature>
<reference evidence="12 13" key="1">
    <citation type="submission" date="2015-01" db="EMBL/GenBank/DDBJ databases">
        <title>Genome of allotetraploid Gossypium barbadense reveals genomic plasticity and fiber elongation in cotton evolution.</title>
        <authorList>
            <person name="Chen X."/>
            <person name="Liu X."/>
            <person name="Zhao B."/>
            <person name="Zheng H."/>
            <person name="Hu Y."/>
            <person name="Lu G."/>
            <person name="Yang C."/>
            <person name="Chen J."/>
            <person name="Shan C."/>
            <person name="Zhang L."/>
            <person name="Zhou Y."/>
            <person name="Wang L."/>
            <person name="Guo W."/>
            <person name="Bai Y."/>
            <person name="Ruan J."/>
            <person name="Shangguan X."/>
            <person name="Mao Y."/>
            <person name="Jiang J."/>
            <person name="Zhu Y."/>
            <person name="Lei J."/>
            <person name="Kang H."/>
            <person name="Chen S."/>
            <person name="He X."/>
            <person name="Wang R."/>
            <person name="Wang Y."/>
            <person name="Chen J."/>
            <person name="Wang L."/>
            <person name="Yu S."/>
            <person name="Wang B."/>
            <person name="Wei J."/>
            <person name="Song S."/>
            <person name="Lu X."/>
            <person name="Gao Z."/>
            <person name="Gu W."/>
            <person name="Deng X."/>
            <person name="Ma D."/>
            <person name="Wang S."/>
            <person name="Liang W."/>
            <person name="Fang L."/>
            <person name="Cai C."/>
            <person name="Zhu X."/>
            <person name="Zhou B."/>
            <person name="Zhang Y."/>
            <person name="Chen Z."/>
            <person name="Xu S."/>
            <person name="Zhu R."/>
            <person name="Wang S."/>
            <person name="Zhang T."/>
            <person name="Zhao G."/>
        </authorList>
    </citation>
    <scope>NUCLEOTIDE SEQUENCE [LARGE SCALE GENOMIC DNA]</scope>
    <source>
        <strain evidence="13">cv. Xinhai21</strain>
        <tissue evidence="12">Leaf</tissue>
    </source>
</reference>
<evidence type="ECO:0000313" key="13">
    <source>
        <dbReference type="Proteomes" id="UP000239757"/>
    </source>
</evidence>
<dbReference type="OrthoDB" id="2195431at2759"/>
<keyword evidence="3" id="KW-0235">DNA replication</keyword>
<keyword evidence="5" id="KW-0067">ATP-binding</keyword>
<comment type="subcellular location">
    <subcellularLocation>
        <location evidence="1">Nucleus</location>
    </subcellularLocation>
</comment>